<keyword evidence="2 3" id="KW-0238">DNA-binding</keyword>
<name>A0A8J2ZI86_9RHOB</name>
<dbReference type="Pfam" id="PF02899">
    <property type="entry name" value="Phage_int_SAM_1"/>
    <property type="match status" value="1"/>
</dbReference>
<reference evidence="5" key="1">
    <citation type="journal article" date="2014" name="Int. J. Syst. Evol. Microbiol.">
        <title>Complete genome sequence of Corynebacterium casei LMG S-19264T (=DSM 44701T), isolated from a smear-ripened cheese.</title>
        <authorList>
            <consortium name="US DOE Joint Genome Institute (JGI-PGF)"/>
            <person name="Walter F."/>
            <person name="Albersmeier A."/>
            <person name="Kalinowski J."/>
            <person name="Ruckert C."/>
        </authorList>
    </citation>
    <scope>NUCLEOTIDE SEQUENCE</scope>
    <source>
        <strain evidence="5">CGMCC 1.15762</strain>
    </source>
</reference>
<dbReference type="Proteomes" id="UP000617145">
    <property type="component" value="Unassembled WGS sequence"/>
</dbReference>
<dbReference type="InterPro" id="IPR004107">
    <property type="entry name" value="Integrase_SAM-like_N"/>
</dbReference>
<organism evidence="5 6">
    <name type="scientific">Salipiger pallidus</name>
    <dbReference type="NCBI Taxonomy" id="1775170"/>
    <lineage>
        <taxon>Bacteria</taxon>
        <taxon>Pseudomonadati</taxon>
        <taxon>Pseudomonadota</taxon>
        <taxon>Alphaproteobacteria</taxon>
        <taxon>Rhodobacterales</taxon>
        <taxon>Roseobacteraceae</taxon>
        <taxon>Salipiger</taxon>
    </lineage>
</organism>
<dbReference type="EMBL" id="BMJV01000001">
    <property type="protein sequence ID" value="GGG65480.1"/>
    <property type="molecule type" value="Genomic_DNA"/>
</dbReference>
<dbReference type="GO" id="GO:0003677">
    <property type="term" value="F:DNA binding"/>
    <property type="evidence" value="ECO:0007669"/>
    <property type="project" value="UniProtKB-UniRule"/>
</dbReference>
<dbReference type="SUPFAM" id="SSF56349">
    <property type="entry name" value="DNA breaking-rejoining enzymes"/>
    <property type="match status" value="1"/>
</dbReference>
<sequence>MKGKLRGGQFKCLGCKSRVFPEVGSVSIVERARGGVSASAACPDCYAVVFKLLGETECYSVRKCLDTNTSLTSIDEDRVSAPAGIGKDQRGVGGVITYKNDRMIHAWQGYAERYHPKTVTAHLTSIREFERFLAGKSIASLTQDDIIAWRKKLIANDERLGNSTIRHRASQVSGFLKWLADQPGHSKLRGLSDDCGLPKRLKQAALPEQKRFPKLDEAVAMLDAMPSKSLSERRMRALFAFALRPDALITVRFSTASAARELGVERTTVTQ</sequence>
<evidence type="ECO:0000256" key="1">
    <source>
        <dbReference type="ARBA" id="ARBA00022908"/>
    </source>
</evidence>
<evidence type="ECO:0000259" key="4">
    <source>
        <dbReference type="PROSITE" id="PS51900"/>
    </source>
</evidence>
<evidence type="ECO:0000313" key="6">
    <source>
        <dbReference type="Proteomes" id="UP000617145"/>
    </source>
</evidence>
<feature type="domain" description="Core-binding (CB)" evidence="4">
    <location>
        <begin position="98"/>
        <end position="180"/>
    </location>
</feature>
<gene>
    <name evidence="5" type="ORF">GCM10011415_10350</name>
</gene>
<comment type="caution">
    <text evidence="5">The sequence shown here is derived from an EMBL/GenBank/DDBJ whole genome shotgun (WGS) entry which is preliminary data.</text>
</comment>
<dbReference type="InterPro" id="IPR010998">
    <property type="entry name" value="Integrase_recombinase_N"/>
</dbReference>
<keyword evidence="6" id="KW-1185">Reference proteome</keyword>
<dbReference type="PROSITE" id="PS51900">
    <property type="entry name" value="CB"/>
    <property type="match status" value="1"/>
</dbReference>
<evidence type="ECO:0000313" key="5">
    <source>
        <dbReference type="EMBL" id="GGG65480.1"/>
    </source>
</evidence>
<keyword evidence="1" id="KW-0229">DNA integration</keyword>
<reference evidence="5" key="2">
    <citation type="submission" date="2020-09" db="EMBL/GenBank/DDBJ databases">
        <authorList>
            <person name="Sun Q."/>
            <person name="Zhou Y."/>
        </authorList>
    </citation>
    <scope>NUCLEOTIDE SEQUENCE</scope>
    <source>
        <strain evidence="5">CGMCC 1.15762</strain>
    </source>
</reference>
<dbReference type="GO" id="GO:0015074">
    <property type="term" value="P:DNA integration"/>
    <property type="evidence" value="ECO:0007669"/>
    <property type="project" value="UniProtKB-KW"/>
</dbReference>
<evidence type="ECO:0000256" key="2">
    <source>
        <dbReference type="ARBA" id="ARBA00023125"/>
    </source>
</evidence>
<dbReference type="InterPro" id="IPR011010">
    <property type="entry name" value="DNA_brk_join_enz"/>
</dbReference>
<evidence type="ECO:0000256" key="3">
    <source>
        <dbReference type="PROSITE-ProRule" id="PRU01248"/>
    </source>
</evidence>
<accession>A0A8J2ZI86</accession>
<protein>
    <recommendedName>
        <fullName evidence="4">Core-binding (CB) domain-containing protein</fullName>
    </recommendedName>
</protein>
<proteinExistence type="predicted"/>
<dbReference type="Gene3D" id="1.10.150.130">
    <property type="match status" value="1"/>
</dbReference>
<dbReference type="InterPro" id="IPR044068">
    <property type="entry name" value="CB"/>
</dbReference>
<dbReference type="AlphaFoldDB" id="A0A8J2ZI86"/>